<dbReference type="Pfam" id="PF01416">
    <property type="entry name" value="PseudoU_synth_1"/>
    <property type="match status" value="1"/>
</dbReference>
<dbReference type="CDD" id="cd02570">
    <property type="entry name" value="PseudoU_synth_EcTruA"/>
    <property type="match status" value="1"/>
</dbReference>
<dbReference type="SUPFAM" id="SSF55120">
    <property type="entry name" value="Pseudouridine synthase"/>
    <property type="match status" value="1"/>
</dbReference>
<dbReference type="EC" id="5.4.99.12" evidence="4"/>
<dbReference type="OrthoDB" id="9811823at2"/>
<protein>
    <recommendedName>
        <fullName evidence="4">tRNA pseudouridine synthase A</fullName>
        <ecNumber evidence="4">5.4.99.12</ecNumber>
    </recommendedName>
    <alternativeName>
        <fullName evidence="4">tRNA pseudouridine(38-40) synthase</fullName>
    </alternativeName>
    <alternativeName>
        <fullName evidence="4">tRNA pseudouridylate synthase I</fullName>
    </alternativeName>
    <alternativeName>
        <fullName evidence="4">tRNA-uridine isomerase I</fullName>
    </alternativeName>
</protein>
<dbReference type="GO" id="GO:0003723">
    <property type="term" value="F:RNA binding"/>
    <property type="evidence" value="ECO:0007669"/>
    <property type="project" value="InterPro"/>
</dbReference>
<dbReference type="FunFam" id="3.30.70.580:FF:000001">
    <property type="entry name" value="tRNA pseudouridine synthase A"/>
    <property type="match status" value="1"/>
</dbReference>
<keyword evidence="3 4" id="KW-0413">Isomerase</keyword>
<dbReference type="InterPro" id="IPR020097">
    <property type="entry name" value="PsdUridine_synth_TruA_a/b_dom"/>
</dbReference>
<dbReference type="GO" id="GO:0160147">
    <property type="term" value="F:tRNA pseudouridine(38-40) synthase activity"/>
    <property type="evidence" value="ECO:0007669"/>
    <property type="project" value="UniProtKB-EC"/>
</dbReference>
<dbReference type="GO" id="GO:0031119">
    <property type="term" value="P:tRNA pseudouridine synthesis"/>
    <property type="evidence" value="ECO:0007669"/>
    <property type="project" value="UniProtKB-UniRule"/>
</dbReference>
<evidence type="ECO:0000313" key="10">
    <source>
        <dbReference type="Proteomes" id="UP000316988"/>
    </source>
</evidence>
<evidence type="ECO:0000256" key="2">
    <source>
        <dbReference type="ARBA" id="ARBA00022694"/>
    </source>
</evidence>
<evidence type="ECO:0000256" key="6">
    <source>
        <dbReference type="PIRSR" id="PIRSR001430-2"/>
    </source>
</evidence>
<proteinExistence type="inferred from homology"/>
<evidence type="ECO:0000256" key="7">
    <source>
        <dbReference type="RuleBase" id="RU003792"/>
    </source>
</evidence>
<dbReference type="AlphaFoldDB" id="A0A554SQD4"/>
<dbReference type="InterPro" id="IPR020094">
    <property type="entry name" value="TruA/RsuA/RluB/E/F_N"/>
</dbReference>
<reference evidence="9 10" key="1">
    <citation type="submission" date="2019-07" db="EMBL/GenBank/DDBJ databases">
        <authorList>
            <person name="Zhao L.H."/>
        </authorList>
    </citation>
    <scope>NUCLEOTIDE SEQUENCE [LARGE SCALE GENOMIC DNA]</scope>
    <source>
        <strain evidence="9 10">Co35</strain>
    </source>
</reference>
<comment type="caution">
    <text evidence="4">Lacks conserved residue(s) required for the propagation of feature annotation.</text>
</comment>
<dbReference type="PIRSF" id="PIRSF001430">
    <property type="entry name" value="tRNA_psdUrid_synth"/>
    <property type="match status" value="1"/>
</dbReference>
<keyword evidence="10" id="KW-1185">Reference proteome</keyword>
<feature type="active site" description="Nucleophile" evidence="4 5">
    <location>
        <position position="53"/>
    </location>
</feature>
<dbReference type="PANTHER" id="PTHR11142">
    <property type="entry name" value="PSEUDOURIDYLATE SYNTHASE"/>
    <property type="match status" value="1"/>
</dbReference>
<dbReference type="NCBIfam" id="TIGR00071">
    <property type="entry name" value="hisT_truA"/>
    <property type="match status" value="1"/>
</dbReference>
<dbReference type="HAMAP" id="MF_00171">
    <property type="entry name" value="TruA"/>
    <property type="match status" value="1"/>
</dbReference>
<dbReference type="EMBL" id="VLNT01000001">
    <property type="protein sequence ID" value="TSD68564.1"/>
    <property type="molecule type" value="Genomic_DNA"/>
</dbReference>
<dbReference type="PANTHER" id="PTHR11142:SF0">
    <property type="entry name" value="TRNA PSEUDOURIDINE SYNTHASE-LIKE 1"/>
    <property type="match status" value="1"/>
</dbReference>
<comment type="similarity">
    <text evidence="1 4 7">Belongs to the tRNA pseudouridine synthase TruA family.</text>
</comment>
<evidence type="ECO:0000256" key="3">
    <source>
        <dbReference type="ARBA" id="ARBA00023235"/>
    </source>
</evidence>
<dbReference type="Proteomes" id="UP000316988">
    <property type="component" value="Unassembled WGS sequence"/>
</dbReference>
<accession>A0A554SQD4</accession>
<evidence type="ECO:0000256" key="5">
    <source>
        <dbReference type="PIRSR" id="PIRSR001430-1"/>
    </source>
</evidence>
<evidence type="ECO:0000256" key="1">
    <source>
        <dbReference type="ARBA" id="ARBA00009375"/>
    </source>
</evidence>
<comment type="caution">
    <text evidence="9">The sequence shown here is derived from an EMBL/GenBank/DDBJ whole genome shotgun (WGS) entry which is preliminary data.</text>
</comment>
<dbReference type="RefSeq" id="WP_143911499.1">
    <property type="nucleotide sequence ID" value="NZ_VLNT01000001.1"/>
</dbReference>
<name>A0A554SQD4_9ACTN</name>
<evidence type="ECO:0000313" key="9">
    <source>
        <dbReference type="EMBL" id="TSD68564.1"/>
    </source>
</evidence>
<comment type="function">
    <text evidence="4">Formation of pseudouridine at positions 38, 39 and 40 in the anticodon stem and loop of transfer RNAs.</text>
</comment>
<dbReference type="Gene3D" id="3.30.70.580">
    <property type="entry name" value="Pseudouridine synthase I, catalytic domain, N-terminal subdomain"/>
    <property type="match status" value="1"/>
</dbReference>
<gene>
    <name evidence="4 9" type="primary">truA</name>
    <name evidence="9" type="ORF">FNM00_02510</name>
</gene>
<organism evidence="9 10">
    <name type="scientific">Aeromicrobium piscarium</name>
    <dbReference type="NCBI Taxonomy" id="2590901"/>
    <lineage>
        <taxon>Bacteria</taxon>
        <taxon>Bacillati</taxon>
        <taxon>Actinomycetota</taxon>
        <taxon>Actinomycetes</taxon>
        <taxon>Propionibacteriales</taxon>
        <taxon>Nocardioidaceae</taxon>
        <taxon>Aeromicrobium</taxon>
    </lineage>
</organism>
<feature type="binding site" evidence="4 6">
    <location>
        <position position="109"/>
    </location>
    <ligand>
        <name>substrate</name>
    </ligand>
</feature>
<dbReference type="InterPro" id="IPR001406">
    <property type="entry name" value="PsdUridine_synth_TruA"/>
</dbReference>
<comment type="subunit">
    <text evidence="4">Homodimer.</text>
</comment>
<evidence type="ECO:0000259" key="8">
    <source>
        <dbReference type="Pfam" id="PF01416"/>
    </source>
</evidence>
<keyword evidence="2 4" id="KW-0819">tRNA processing</keyword>
<dbReference type="Gene3D" id="3.30.70.660">
    <property type="entry name" value="Pseudouridine synthase I, catalytic domain, C-terminal subdomain"/>
    <property type="match status" value="1"/>
</dbReference>
<dbReference type="FunFam" id="3.30.70.660:FF:000003">
    <property type="entry name" value="tRNA pseudouridine synthase A"/>
    <property type="match status" value="1"/>
</dbReference>
<dbReference type="InterPro" id="IPR020103">
    <property type="entry name" value="PsdUridine_synth_cat_dom_sf"/>
</dbReference>
<feature type="domain" description="Pseudouridine synthase I TruA alpha/beta" evidence="8">
    <location>
        <begin position="143"/>
        <end position="244"/>
    </location>
</feature>
<dbReference type="InterPro" id="IPR020095">
    <property type="entry name" value="PsdUridine_synth_TruA_C"/>
</dbReference>
<comment type="catalytic activity">
    <reaction evidence="4 7">
        <text>uridine(38/39/40) in tRNA = pseudouridine(38/39/40) in tRNA</text>
        <dbReference type="Rhea" id="RHEA:22376"/>
        <dbReference type="Rhea" id="RHEA-COMP:10085"/>
        <dbReference type="Rhea" id="RHEA-COMP:10087"/>
        <dbReference type="ChEBI" id="CHEBI:65314"/>
        <dbReference type="ChEBI" id="CHEBI:65315"/>
        <dbReference type="EC" id="5.4.99.12"/>
    </reaction>
</comment>
<evidence type="ECO:0000256" key="4">
    <source>
        <dbReference type="HAMAP-Rule" id="MF_00171"/>
    </source>
</evidence>
<sequence length="264" mass="29232">MRMRIDLAYDGTDFKGWAAQPGLRTVQGELEQALRTVLRLPEPPAVTCAGRTDAGVHARGQVAHVDVDSHPGVVERRLRRIAPADIRIKSVTQAPEHFDARFAALERRYVYRMTDHPAGPDPLARGMIVAQPRPLDVELMNAAARHLLGEHDFAAFCKRRDGATTIRTLLDLRTVRGGETLATTVRADAFCHSMVRSLMGCLVAVGERRYPPEFAAEILAAGRRDPRVKVMPAHGLVLEEVRYPDADGLAARVTEARQRRDGRP</sequence>